<dbReference type="PROSITE" id="PS50181">
    <property type="entry name" value="FBOX"/>
    <property type="match status" value="1"/>
</dbReference>
<dbReference type="NCBIfam" id="TIGR01640">
    <property type="entry name" value="F_box_assoc_1"/>
    <property type="match status" value="1"/>
</dbReference>
<dbReference type="PANTHER" id="PTHR31672">
    <property type="entry name" value="BNACNNG10540D PROTEIN"/>
    <property type="match status" value="1"/>
</dbReference>
<feature type="domain" description="F-box" evidence="1">
    <location>
        <begin position="21"/>
        <end position="71"/>
    </location>
</feature>
<sequence length="370" mass="43596">MPWMKVRWKNLKKKETEDLMTQTLKQLPWELEENILSRLPPPSLVRLRTVCQRWNALFNDKSFVNDHFSRSRPGFLFLGSPKNYSIDIINPNSNDPTTQSCELPLSAMPYQDLHYRCTTIKACDELLLFNNSQFKLIKKDGAQFNCCGLGYEIIDRTNKVYKILGYFDPDPEEECTRVAIYECASHVFKHIDLPEHKWFMSEGVRDTVSLKGNLYWFSLDAETDEYFIRSFDFSVGTFKPFCLLPCQKDGNYRDELLLQVFKEDRFSLLKQNYLTRKIEIWVTNTIDEEEVVWTKMMNLPTTNFPRLFEQFYGKSYFIYDKTLFVCCCENSTSVPCIYIVREDLCKQIHIDSGIFQCCHCVYTPSLFPVP</sequence>
<evidence type="ECO:0000313" key="3">
    <source>
        <dbReference type="Proteomes" id="UP000028999"/>
    </source>
</evidence>
<dbReference type="Gene3D" id="1.20.1280.50">
    <property type="match status" value="1"/>
</dbReference>
<dbReference type="InterPro" id="IPR017451">
    <property type="entry name" value="F-box-assoc_interact_dom"/>
</dbReference>
<dbReference type="AlphaFoldDB" id="A0A078IBH4"/>
<dbReference type="EMBL" id="LK032718">
    <property type="protein sequence ID" value="CDY47497.1"/>
    <property type="molecule type" value="Genomic_DNA"/>
</dbReference>
<keyword evidence="3" id="KW-1185">Reference proteome</keyword>
<dbReference type="Gramene" id="CDY47497">
    <property type="protein sequence ID" value="CDY47497"/>
    <property type="gene ID" value="GSBRNA2T00087555001"/>
</dbReference>
<dbReference type="InterPro" id="IPR036047">
    <property type="entry name" value="F-box-like_dom_sf"/>
</dbReference>
<gene>
    <name evidence="2" type="primary">BnaA09g09060D</name>
    <name evidence="2" type="ORF">GSBRNA2T00087555001</name>
</gene>
<dbReference type="STRING" id="3708.A0A078IBH4"/>
<evidence type="ECO:0000259" key="1">
    <source>
        <dbReference type="PROSITE" id="PS50181"/>
    </source>
</evidence>
<dbReference type="SUPFAM" id="SSF81383">
    <property type="entry name" value="F-box domain"/>
    <property type="match status" value="1"/>
</dbReference>
<dbReference type="Pfam" id="PF07734">
    <property type="entry name" value="FBA_1"/>
    <property type="match status" value="1"/>
</dbReference>
<dbReference type="InterPro" id="IPR006527">
    <property type="entry name" value="F-box-assoc_dom_typ1"/>
</dbReference>
<evidence type="ECO:0000313" key="2">
    <source>
        <dbReference type="EMBL" id="CDY47497.1"/>
    </source>
</evidence>
<dbReference type="PaxDb" id="3708-A0A078IBH4"/>
<accession>A0A078IBH4</accession>
<dbReference type="SMART" id="SM00256">
    <property type="entry name" value="FBOX"/>
    <property type="match status" value="1"/>
</dbReference>
<dbReference type="Proteomes" id="UP000028999">
    <property type="component" value="Unassembled WGS sequence"/>
</dbReference>
<dbReference type="Pfam" id="PF00646">
    <property type="entry name" value="F-box"/>
    <property type="match status" value="1"/>
</dbReference>
<reference evidence="2 3" key="1">
    <citation type="journal article" date="2014" name="Science">
        <title>Plant genetics. Early allopolyploid evolution in the post-Neolithic Brassica napus oilseed genome.</title>
        <authorList>
            <person name="Chalhoub B."/>
            <person name="Denoeud F."/>
            <person name="Liu S."/>
            <person name="Parkin I.A."/>
            <person name="Tang H."/>
            <person name="Wang X."/>
            <person name="Chiquet J."/>
            <person name="Belcram H."/>
            <person name="Tong C."/>
            <person name="Samans B."/>
            <person name="Correa M."/>
            <person name="Da Silva C."/>
            <person name="Just J."/>
            <person name="Falentin C."/>
            <person name="Koh C.S."/>
            <person name="Le Clainche I."/>
            <person name="Bernard M."/>
            <person name="Bento P."/>
            <person name="Noel B."/>
            <person name="Labadie K."/>
            <person name="Alberti A."/>
            <person name="Charles M."/>
            <person name="Arnaud D."/>
            <person name="Guo H."/>
            <person name="Daviaud C."/>
            <person name="Alamery S."/>
            <person name="Jabbari K."/>
            <person name="Zhao M."/>
            <person name="Edger P.P."/>
            <person name="Chelaifa H."/>
            <person name="Tack D."/>
            <person name="Lassalle G."/>
            <person name="Mestiri I."/>
            <person name="Schnel N."/>
            <person name="Le Paslier M.C."/>
            <person name="Fan G."/>
            <person name="Renault V."/>
            <person name="Bayer P.E."/>
            <person name="Golicz A.A."/>
            <person name="Manoli S."/>
            <person name="Lee T.H."/>
            <person name="Thi V.H."/>
            <person name="Chalabi S."/>
            <person name="Hu Q."/>
            <person name="Fan C."/>
            <person name="Tollenaere R."/>
            <person name="Lu Y."/>
            <person name="Battail C."/>
            <person name="Shen J."/>
            <person name="Sidebottom C.H."/>
            <person name="Wang X."/>
            <person name="Canaguier A."/>
            <person name="Chauveau A."/>
            <person name="Berard A."/>
            <person name="Deniot G."/>
            <person name="Guan M."/>
            <person name="Liu Z."/>
            <person name="Sun F."/>
            <person name="Lim Y.P."/>
            <person name="Lyons E."/>
            <person name="Town C.D."/>
            <person name="Bancroft I."/>
            <person name="Wang X."/>
            <person name="Meng J."/>
            <person name="Ma J."/>
            <person name="Pires J.C."/>
            <person name="King G.J."/>
            <person name="Brunel D."/>
            <person name="Delourme R."/>
            <person name="Renard M."/>
            <person name="Aury J.M."/>
            <person name="Adams K.L."/>
            <person name="Batley J."/>
            <person name="Snowdon R.J."/>
            <person name="Tost J."/>
            <person name="Edwards D."/>
            <person name="Zhou Y."/>
            <person name="Hua W."/>
            <person name="Sharpe A.G."/>
            <person name="Paterson A.H."/>
            <person name="Guan C."/>
            <person name="Wincker P."/>
        </authorList>
    </citation>
    <scope>NUCLEOTIDE SEQUENCE [LARGE SCALE GENOMIC DNA]</scope>
    <source>
        <strain evidence="3">cv. Darmor-bzh</strain>
    </source>
</reference>
<dbReference type="InterPro" id="IPR050796">
    <property type="entry name" value="SCF_F-box_component"/>
</dbReference>
<dbReference type="OMA" id="PCIYIVR"/>
<name>A0A078IBH4_BRANA</name>
<proteinExistence type="predicted"/>
<dbReference type="CDD" id="cd22157">
    <property type="entry name" value="F-box_AtFBW1-like"/>
    <property type="match status" value="1"/>
</dbReference>
<organism evidence="2 3">
    <name type="scientific">Brassica napus</name>
    <name type="common">Rape</name>
    <dbReference type="NCBI Taxonomy" id="3708"/>
    <lineage>
        <taxon>Eukaryota</taxon>
        <taxon>Viridiplantae</taxon>
        <taxon>Streptophyta</taxon>
        <taxon>Embryophyta</taxon>
        <taxon>Tracheophyta</taxon>
        <taxon>Spermatophyta</taxon>
        <taxon>Magnoliopsida</taxon>
        <taxon>eudicotyledons</taxon>
        <taxon>Gunneridae</taxon>
        <taxon>Pentapetalae</taxon>
        <taxon>rosids</taxon>
        <taxon>malvids</taxon>
        <taxon>Brassicales</taxon>
        <taxon>Brassicaceae</taxon>
        <taxon>Brassiceae</taxon>
        <taxon>Brassica</taxon>
    </lineage>
</organism>
<dbReference type="InterPro" id="IPR001810">
    <property type="entry name" value="F-box_dom"/>
</dbReference>
<protein>
    <submittedName>
        <fullName evidence="2">BnaA09g09060D protein</fullName>
    </submittedName>
</protein>